<protein>
    <submittedName>
        <fullName evidence="3">Short-chain dehydrogenase/reductase SDR</fullName>
    </submittedName>
</protein>
<dbReference type="PRINTS" id="PR00081">
    <property type="entry name" value="GDHRDH"/>
</dbReference>
<dbReference type="NCBIfam" id="NF009385">
    <property type="entry name" value="PRK12744.1"/>
    <property type="match status" value="1"/>
</dbReference>
<accession>A0A854QPQ1</accession>
<dbReference type="GO" id="GO:0016614">
    <property type="term" value="F:oxidoreductase activity, acting on CH-OH group of donors"/>
    <property type="evidence" value="ECO:0007669"/>
    <property type="project" value="UniProtKB-ARBA"/>
</dbReference>
<dbReference type="OrthoDB" id="1888931at2759"/>
<gene>
    <name evidence="3" type="ORF">C361_01139</name>
</gene>
<dbReference type="InterPro" id="IPR002347">
    <property type="entry name" value="SDR_fam"/>
</dbReference>
<keyword evidence="2" id="KW-0560">Oxidoreductase</keyword>
<dbReference type="PANTHER" id="PTHR48107:SF7">
    <property type="entry name" value="RE15974P"/>
    <property type="match status" value="1"/>
</dbReference>
<dbReference type="SUPFAM" id="SSF51735">
    <property type="entry name" value="NAD(P)-binding Rossmann-fold domains"/>
    <property type="match status" value="1"/>
</dbReference>
<comment type="caution">
    <text evidence="3">The sequence shown here is derived from an EMBL/GenBank/DDBJ whole genome shotgun (WGS) entry which is preliminary data.</text>
</comment>
<dbReference type="Pfam" id="PF13561">
    <property type="entry name" value="adh_short_C2"/>
    <property type="match status" value="1"/>
</dbReference>
<comment type="similarity">
    <text evidence="1">Belongs to the short-chain dehydrogenases/reductases (SDR) family.</text>
</comment>
<dbReference type="AlphaFoldDB" id="A0A854QPQ1"/>
<proteinExistence type="inferred from homology"/>
<evidence type="ECO:0000313" key="4">
    <source>
        <dbReference type="Proteomes" id="UP000199727"/>
    </source>
</evidence>
<dbReference type="FunFam" id="3.40.50.720:FF:000562">
    <property type="entry name" value="Short-chain dehydrogenase/reductase SDR"/>
    <property type="match status" value="1"/>
</dbReference>
<evidence type="ECO:0000256" key="2">
    <source>
        <dbReference type="ARBA" id="ARBA00023002"/>
    </source>
</evidence>
<reference evidence="3 4" key="1">
    <citation type="submission" date="2017-06" db="EMBL/GenBank/DDBJ databases">
        <title>Global population genomics of the pathogenic fungus Cryptococcus neoformans var. grubii.</title>
        <authorList>
            <person name="Cuomo C."/>
            <person name="Litvintseva A."/>
            <person name="Chen Y."/>
            <person name="Young S."/>
            <person name="Zeng Q."/>
            <person name="Chapman S."/>
            <person name="Gujja S."/>
            <person name="Saif S."/>
            <person name="Birren B."/>
        </authorList>
    </citation>
    <scope>NUCLEOTIDE SEQUENCE [LARGE SCALE GENOMIC DNA]</scope>
    <source>
        <strain evidence="3 4">Tu259-1</strain>
    </source>
</reference>
<dbReference type="Gene3D" id="3.40.50.720">
    <property type="entry name" value="NAD(P)-binding Rossmann-like Domain"/>
    <property type="match status" value="1"/>
</dbReference>
<evidence type="ECO:0000313" key="3">
    <source>
        <dbReference type="EMBL" id="OXG27337.1"/>
    </source>
</evidence>
<dbReference type="PANTHER" id="PTHR48107">
    <property type="entry name" value="NADPH-DEPENDENT ALDEHYDE REDUCTASE-LIKE PROTEIN, CHLOROPLASTIC-RELATED"/>
    <property type="match status" value="1"/>
</dbReference>
<dbReference type="InterPro" id="IPR036291">
    <property type="entry name" value="NAD(P)-bd_dom_sf"/>
</dbReference>
<name>A0A854QPQ1_CRYNE</name>
<dbReference type="EMBL" id="AMKT01000020">
    <property type="protein sequence ID" value="OXG27337.1"/>
    <property type="molecule type" value="Genomic_DNA"/>
</dbReference>
<dbReference type="Proteomes" id="UP000199727">
    <property type="component" value="Unassembled WGS sequence"/>
</dbReference>
<organism evidence="3 4">
    <name type="scientific">Cryptococcus neoformans Tu259-1</name>
    <dbReference type="NCBI Taxonomy" id="1230072"/>
    <lineage>
        <taxon>Eukaryota</taxon>
        <taxon>Fungi</taxon>
        <taxon>Dikarya</taxon>
        <taxon>Basidiomycota</taxon>
        <taxon>Agaricomycotina</taxon>
        <taxon>Tremellomycetes</taxon>
        <taxon>Tremellales</taxon>
        <taxon>Cryptococcaceae</taxon>
        <taxon>Cryptococcus</taxon>
        <taxon>Cryptococcus neoformans species complex</taxon>
    </lineage>
</organism>
<sequence length="252" mass="27104">MSSTDLRGQAAVIAGGGKNLGALIAKTLAKQGVNIAIHYNSPSSKSETEATLKALESYGVKAAAFQADLTTEASIEKLFSDAAAALGVSKFDIAINTVGKVLKKPIVETTEQEFDNMFLVNSKCAFFFIKHAARSLNEEGTIISLVTSLLGAFAPDYSTYQGSKAPVEWFTKSAAKELQPKNIRVNCVAPGPMDTPFFYGQETEDAVAYHKSQALTGRLTDIKDIAPLVEFLCKDKWITGQIIFSNGGYTTR</sequence>
<evidence type="ECO:0000256" key="1">
    <source>
        <dbReference type="ARBA" id="ARBA00006484"/>
    </source>
</evidence>